<feature type="region of interest" description="Disordered" evidence="1">
    <location>
        <begin position="28"/>
        <end position="77"/>
    </location>
</feature>
<feature type="transmembrane region" description="Helical" evidence="2">
    <location>
        <begin position="6"/>
        <end position="27"/>
    </location>
</feature>
<proteinExistence type="predicted"/>
<name>A0ABT8GCM4_9MICO</name>
<evidence type="ECO:0000256" key="2">
    <source>
        <dbReference type="SAM" id="Phobius"/>
    </source>
</evidence>
<comment type="caution">
    <text evidence="3">The sequence shown here is derived from an EMBL/GenBank/DDBJ whole genome shotgun (WGS) entry which is preliminary data.</text>
</comment>
<evidence type="ECO:0000313" key="4">
    <source>
        <dbReference type="Proteomes" id="UP001172728"/>
    </source>
</evidence>
<dbReference type="Proteomes" id="UP001172728">
    <property type="component" value="Unassembled WGS sequence"/>
</dbReference>
<evidence type="ECO:0000256" key="1">
    <source>
        <dbReference type="SAM" id="MobiDB-lite"/>
    </source>
</evidence>
<keyword evidence="2" id="KW-0812">Transmembrane</keyword>
<feature type="compositionally biased region" description="Basic and acidic residues" evidence="1">
    <location>
        <begin position="66"/>
        <end position="77"/>
    </location>
</feature>
<keyword evidence="2" id="KW-0472">Membrane</keyword>
<organism evidence="3 4">
    <name type="scientific">Demequina litoralis</name>
    <dbReference type="NCBI Taxonomy" id="3051660"/>
    <lineage>
        <taxon>Bacteria</taxon>
        <taxon>Bacillati</taxon>
        <taxon>Actinomycetota</taxon>
        <taxon>Actinomycetes</taxon>
        <taxon>Micrococcales</taxon>
        <taxon>Demequinaceae</taxon>
        <taxon>Demequina</taxon>
    </lineage>
</organism>
<protein>
    <submittedName>
        <fullName evidence="3">DUF6479 family protein</fullName>
    </submittedName>
</protein>
<keyword evidence="4" id="KW-1185">Reference proteome</keyword>
<accession>A0ABT8GCM4</accession>
<evidence type="ECO:0000313" key="3">
    <source>
        <dbReference type="EMBL" id="MDN4476886.1"/>
    </source>
</evidence>
<keyword evidence="2" id="KW-1133">Transmembrane helix</keyword>
<dbReference type="RefSeq" id="WP_301135731.1">
    <property type="nucleotide sequence ID" value="NZ_JAUHPW010000013.1"/>
</dbReference>
<gene>
    <name evidence="3" type="ORF">QQX09_13590</name>
</gene>
<dbReference type="EMBL" id="JAUHPW010000013">
    <property type="protein sequence ID" value="MDN4476886.1"/>
    <property type="molecule type" value="Genomic_DNA"/>
</dbReference>
<reference evidence="3" key="1">
    <citation type="submission" date="2023-06" db="EMBL/GenBank/DDBJ databases">
        <title>Sysu t00192.</title>
        <authorList>
            <person name="Gao L."/>
            <person name="Fang B.-Z."/>
            <person name="Li W.-J."/>
        </authorList>
    </citation>
    <scope>NUCLEOTIDE SEQUENCE</scope>
    <source>
        <strain evidence="3">SYSU T00192</strain>
    </source>
</reference>
<sequence length="77" mass="8082">MNTALIIGAVAGLVVLVVLVIAIVIAVGRRQTTPPPPPEEDAGRGPTGQHPDPVEGTPSDTSTPQWDRRIDPREGPQ</sequence>